<feature type="transmembrane region" description="Helical" evidence="1">
    <location>
        <begin position="205"/>
        <end position="224"/>
    </location>
</feature>
<keyword evidence="1" id="KW-0812">Transmembrane</keyword>
<dbReference type="Proteomes" id="UP000317209">
    <property type="component" value="Unassembled WGS sequence"/>
</dbReference>
<accession>A0A543BAP6</accession>
<gene>
    <name evidence="2" type="ORF">FB560_3379</name>
</gene>
<sequence length="346" mass="36364">MSQSDAPLFGLMDLVRAAFSLPLFSLFLAAVIVGAILIFATRPQVALRPAPGGSAEVIRSVQTRYRIERVALAITAVLVIVVFAVENVLRGYVLHLGELLPWWRFATAIFVAALGLGVVAAIEVRGATPAAVPFLSGARRTWTSFGPRVGLIGGVVVLVAILVTSIAAGLAAYADSRGDSAWLEIPIPNEETIDPLRLHFYGWTYGAPVLICAALLAAATWGVLHANASRPYIRPEAVAAEKDARRVVARDAVRIATAAMLLGLAGAWRLIASAGTASGLVIDGKNDGAPYEVIWRYAELAAAAGWAAPVLEVLAFALLLLVAVRIRAPKVPAEAEAAVADAEVAR</sequence>
<feature type="transmembrane region" description="Helical" evidence="1">
    <location>
        <begin position="20"/>
        <end position="40"/>
    </location>
</feature>
<dbReference type="EMBL" id="VFOX01000002">
    <property type="protein sequence ID" value="TQL81898.1"/>
    <property type="molecule type" value="Genomic_DNA"/>
</dbReference>
<keyword evidence="3" id="KW-1185">Reference proteome</keyword>
<dbReference type="OrthoDB" id="5067075at2"/>
<keyword evidence="1" id="KW-1133">Transmembrane helix</keyword>
<feature type="transmembrane region" description="Helical" evidence="1">
    <location>
        <begin position="300"/>
        <end position="324"/>
    </location>
</feature>
<organism evidence="2 3">
    <name type="scientific">Microbacterium saperdae</name>
    <dbReference type="NCBI Taxonomy" id="69368"/>
    <lineage>
        <taxon>Bacteria</taxon>
        <taxon>Bacillati</taxon>
        <taxon>Actinomycetota</taxon>
        <taxon>Actinomycetes</taxon>
        <taxon>Micrococcales</taxon>
        <taxon>Microbacteriaceae</taxon>
        <taxon>Microbacterium</taxon>
    </lineage>
</organism>
<feature type="transmembrane region" description="Helical" evidence="1">
    <location>
        <begin position="149"/>
        <end position="174"/>
    </location>
</feature>
<feature type="transmembrane region" description="Helical" evidence="1">
    <location>
        <begin position="252"/>
        <end position="271"/>
    </location>
</feature>
<protein>
    <submittedName>
        <fullName evidence="2">Uncharacterized protein</fullName>
    </submittedName>
</protein>
<evidence type="ECO:0000256" key="1">
    <source>
        <dbReference type="SAM" id="Phobius"/>
    </source>
</evidence>
<dbReference type="AlphaFoldDB" id="A0A543BAP6"/>
<proteinExistence type="predicted"/>
<keyword evidence="1" id="KW-0472">Membrane</keyword>
<evidence type="ECO:0000313" key="3">
    <source>
        <dbReference type="Proteomes" id="UP000317209"/>
    </source>
</evidence>
<dbReference type="RefSeq" id="WP_141873670.1">
    <property type="nucleotide sequence ID" value="NZ_VFOX01000002.1"/>
</dbReference>
<feature type="transmembrane region" description="Helical" evidence="1">
    <location>
        <begin position="70"/>
        <end position="89"/>
    </location>
</feature>
<comment type="caution">
    <text evidence="2">The sequence shown here is derived from an EMBL/GenBank/DDBJ whole genome shotgun (WGS) entry which is preliminary data.</text>
</comment>
<evidence type="ECO:0000313" key="2">
    <source>
        <dbReference type="EMBL" id="TQL81898.1"/>
    </source>
</evidence>
<reference evidence="2 3" key="1">
    <citation type="submission" date="2019-06" db="EMBL/GenBank/DDBJ databases">
        <title>Sequencing the genomes of 1000 actinobacteria strains.</title>
        <authorList>
            <person name="Klenk H.-P."/>
        </authorList>
    </citation>
    <scope>NUCLEOTIDE SEQUENCE [LARGE SCALE GENOMIC DNA]</scope>
    <source>
        <strain evidence="2 3">DSM 20169</strain>
    </source>
</reference>
<name>A0A543BAP6_9MICO</name>
<feature type="transmembrane region" description="Helical" evidence="1">
    <location>
        <begin position="101"/>
        <end position="122"/>
    </location>
</feature>